<reference evidence="1 2" key="1">
    <citation type="submission" date="2015-10" db="EMBL/GenBank/DDBJ databases">
        <title>Genome analyses suggest a sexual origin of heterokaryosis in a supposedly ancient asexual fungus.</title>
        <authorList>
            <person name="Ropars J."/>
            <person name="Sedzielewska K."/>
            <person name="Noel J."/>
            <person name="Charron P."/>
            <person name="Farinelli L."/>
            <person name="Marton T."/>
            <person name="Kruger M."/>
            <person name="Pelin A."/>
            <person name="Brachmann A."/>
            <person name="Corradi N."/>
        </authorList>
    </citation>
    <scope>NUCLEOTIDE SEQUENCE [LARGE SCALE GENOMIC DNA]</scope>
    <source>
        <strain evidence="1 2">A4</strain>
    </source>
</reference>
<comment type="caution">
    <text evidence="1">The sequence shown here is derived from an EMBL/GenBank/DDBJ whole genome shotgun (WGS) entry which is preliminary data.</text>
</comment>
<proteinExistence type="predicted"/>
<sequence length="167" mass="18973">MKKYLIKLTRIAITRQQNIAISKSKVKITADKQGIDLVGASCEFYGSEINSEYSNQNLNNNEHIIGKNERKRPAEEASSIDEPQTPEDKVVVFSIVLMYSSQKYLLTFQMRSQIRITSGTEIEETDSNMTYSDEEPSETFLSQQSYTNTTKVNSSLALAKEVEKEKK</sequence>
<evidence type="ECO:0000313" key="1">
    <source>
        <dbReference type="EMBL" id="PKY44262.1"/>
    </source>
</evidence>
<accession>A0A2I1GCA0</accession>
<evidence type="ECO:0000313" key="2">
    <source>
        <dbReference type="Proteomes" id="UP000234323"/>
    </source>
</evidence>
<dbReference type="EMBL" id="LLXI01000311">
    <property type="protein sequence ID" value="PKY44262.1"/>
    <property type="molecule type" value="Genomic_DNA"/>
</dbReference>
<protein>
    <submittedName>
        <fullName evidence="1">Uncharacterized protein</fullName>
    </submittedName>
</protein>
<name>A0A2I1GCA0_9GLOM</name>
<dbReference type="Proteomes" id="UP000234323">
    <property type="component" value="Unassembled WGS sequence"/>
</dbReference>
<organism evidence="1 2">
    <name type="scientific">Rhizophagus irregularis</name>
    <dbReference type="NCBI Taxonomy" id="588596"/>
    <lineage>
        <taxon>Eukaryota</taxon>
        <taxon>Fungi</taxon>
        <taxon>Fungi incertae sedis</taxon>
        <taxon>Mucoromycota</taxon>
        <taxon>Glomeromycotina</taxon>
        <taxon>Glomeromycetes</taxon>
        <taxon>Glomerales</taxon>
        <taxon>Glomeraceae</taxon>
        <taxon>Rhizophagus</taxon>
    </lineage>
</organism>
<dbReference type="VEuPathDB" id="FungiDB:RhiirFUN_021192"/>
<dbReference type="VEuPathDB" id="FungiDB:FUN_016801"/>
<dbReference type="AlphaFoldDB" id="A0A2I1GCA0"/>
<gene>
    <name evidence="1" type="ORF">RhiirA4_458494</name>
</gene>
<keyword evidence="2" id="KW-1185">Reference proteome</keyword>